<dbReference type="EMBL" id="HAEJ01017575">
    <property type="protein sequence ID" value="SBS58032.1"/>
    <property type="molecule type" value="Transcribed_RNA"/>
</dbReference>
<accession>A0A1A8VEN6</accession>
<organism evidence="1">
    <name type="scientific">Nothobranchius furzeri</name>
    <name type="common">Turquoise killifish</name>
    <dbReference type="NCBI Taxonomy" id="105023"/>
    <lineage>
        <taxon>Eukaryota</taxon>
        <taxon>Metazoa</taxon>
        <taxon>Chordata</taxon>
        <taxon>Craniata</taxon>
        <taxon>Vertebrata</taxon>
        <taxon>Euteleostomi</taxon>
        <taxon>Actinopterygii</taxon>
        <taxon>Neopterygii</taxon>
        <taxon>Teleostei</taxon>
        <taxon>Neoteleostei</taxon>
        <taxon>Acanthomorphata</taxon>
        <taxon>Ovalentaria</taxon>
        <taxon>Atherinomorphae</taxon>
        <taxon>Cyprinodontiformes</taxon>
        <taxon>Nothobranchiidae</taxon>
        <taxon>Nothobranchius</taxon>
    </lineage>
</organism>
<gene>
    <name evidence="1" type="primary">Nfu_g_1_001705</name>
</gene>
<feature type="non-terminal residue" evidence="1">
    <location>
        <position position="51"/>
    </location>
</feature>
<evidence type="ECO:0000313" key="1">
    <source>
        <dbReference type="EMBL" id="SBS58032.1"/>
    </source>
</evidence>
<feature type="non-terminal residue" evidence="1">
    <location>
        <position position="1"/>
    </location>
</feature>
<sequence length="51" mass="5462">ASSLQLAKSVESQTGVIVSSNTNTAHTAEEWHAWVSSTKEASPVSVQKKYT</sequence>
<name>A0A1A8VEN6_NOTFU</name>
<reference evidence="1" key="2">
    <citation type="submission" date="2016-06" db="EMBL/GenBank/DDBJ databases">
        <title>The genome of a short-lived fish provides insights into sex chromosome evolution and the genetic control of aging.</title>
        <authorList>
            <person name="Reichwald K."/>
            <person name="Felder M."/>
            <person name="Petzold A."/>
            <person name="Koch P."/>
            <person name="Groth M."/>
            <person name="Platzer M."/>
        </authorList>
    </citation>
    <scope>NUCLEOTIDE SEQUENCE</scope>
    <source>
        <tissue evidence="1">Brain</tissue>
    </source>
</reference>
<dbReference type="AlphaFoldDB" id="A0A1A8VEN6"/>
<reference evidence="1" key="1">
    <citation type="submission" date="2016-05" db="EMBL/GenBank/DDBJ databases">
        <authorList>
            <person name="Lavstsen T."/>
            <person name="Jespersen J.S."/>
        </authorList>
    </citation>
    <scope>NUCLEOTIDE SEQUENCE</scope>
    <source>
        <tissue evidence="1">Brain</tissue>
    </source>
</reference>
<protein>
    <submittedName>
        <fullName evidence="1">Uncharacterized protein</fullName>
    </submittedName>
</protein>
<proteinExistence type="predicted"/>